<feature type="compositionally biased region" description="Acidic residues" evidence="1">
    <location>
        <begin position="52"/>
        <end position="61"/>
    </location>
</feature>
<gene>
    <name evidence="3" type="ORF">A4G23_02373</name>
</gene>
<evidence type="ECO:0000256" key="2">
    <source>
        <dbReference type="SAM" id="SignalP"/>
    </source>
</evidence>
<dbReference type="Proteomes" id="UP000095349">
    <property type="component" value="Chromosome"/>
</dbReference>
<dbReference type="AlphaFoldDB" id="A0A1D8G271"/>
<name>A0A1D8G271_9ACTN</name>
<dbReference type="KEGG" id="srn:A4G23_02373"/>
<evidence type="ECO:0000256" key="1">
    <source>
        <dbReference type="SAM" id="MobiDB-lite"/>
    </source>
</evidence>
<sequence>MFPLGLVVRAAAATAVLGFAALAGSAAVASVDAPSALVASASTTPAPTSTDSGEDDWTWQR</sequence>
<dbReference type="PATRIC" id="fig|285473.5.peg.2484"/>
<keyword evidence="2" id="KW-0732">Signal</keyword>
<feature type="signal peptide" evidence="2">
    <location>
        <begin position="1"/>
        <end position="29"/>
    </location>
</feature>
<reference evidence="3 4" key="1">
    <citation type="submission" date="2016-09" db="EMBL/GenBank/DDBJ databases">
        <title>Streptomyces rubrolavendulae MJM4426 Genome sequencing and assembly.</title>
        <authorList>
            <person name="Kim J.-G."/>
        </authorList>
    </citation>
    <scope>NUCLEOTIDE SEQUENCE [LARGE SCALE GENOMIC DNA]</scope>
    <source>
        <strain evidence="3 4">MJM4426</strain>
    </source>
</reference>
<evidence type="ECO:0000313" key="4">
    <source>
        <dbReference type="Proteomes" id="UP000095349"/>
    </source>
</evidence>
<organism evidence="3 4">
    <name type="scientific">Streptomyces rubrolavendulae</name>
    <dbReference type="NCBI Taxonomy" id="285473"/>
    <lineage>
        <taxon>Bacteria</taxon>
        <taxon>Bacillati</taxon>
        <taxon>Actinomycetota</taxon>
        <taxon>Actinomycetes</taxon>
        <taxon>Kitasatosporales</taxon>
        <taxon>Streptomycetaceae</taxon>
        <taxon>Streptomyces</taxon>
    </lineage>
</organism>
<protein>
    <submittedName>
        <fullName evidence="3">Uncharacterized protein</fullName>
    </submittedName>
</protein>
<feature type="compositionally biased region" description="Low complexity" evidence="1">
    <location>
        <begin position="39"/>
        <end position="51"/>
    </location>
</feature>
<keyword evidence="4" id="KW-1185">Reference proteome</keyword>
<feature type="region of interest" description="Disordered" evidence="1">
    <location>
        <begin position="39"/>
        <end position="61"/>
    </location>
</feature>
<feature type="chain" id="PRO_5009107040" evidence="2">
    <location>
        <begin position="30"/>
        <end position="61"/>
    </location>
</feature>
<dbReference type="EMBL" id="CP017316">
    <property type="protein sequence ID" value="AOT59531.1"/>
    <property type="molecule type" value="Genomic_DNA"/>
</dbReference>
<dbReference type="RefSeq" id="WP_069976866.1">
    <property type="nucleotide sequence ID" value="NZ_CP017316.1"/>
</dbReference>
<evidence type="ECO:0000313" key="3">
    <source>
        <dbReference type="EMBL" id="AOT59531.1"/>
    </source>
</evidence>
<dbReference type="GeneID" id="33064393"/>
<proteinExistence type="predicted"/>
<accession>A0A1D8G271</accession>